<feature type="active site" description="Proton donor" evidence="13">
    <location>
        <position position="343"/>
    </location>
</feature>
<evidence type="ECO:0000256" key="8">
    <source>
        <dbReference type="ARBA" id="ARBA00060643"/>
    </source>
</evidence>
<dbReference type="Gene3D" id="3.20.20.10">
    <property type="entry name" value="Alanine racemase"/>
    <property type="match status" value="1"/>
</dbReference>
<dbReference type="InterPro" id="IPR000183">
    <property type="entry name" value="Orn/DAP/Arg_de-COase"/>
</dbReference>
<dbReference type="InterPro" id="IPR022644">
    <property type="entry name" value="De-COase2_N"/>
</dbReference>
<evidence type="ECO:0000256" key="3">
    <source>
        <dbReference type="ARBA" id="ARBA00022793"/>
    </source>
</evidence>
<keyword evidence="4 12" id="KW-0663">Pyridoxal phosphate</keyword>
<dbReference type="HAMAP" id="MF_02120">
    <property type="entry name" value="LysA"/>
    <property type="match status" value="1"/>
</dbReference>
<comment type="function">
    <text evidence="12">Specifically catalyzes the decarboxylation of meso-diaminopimelate (meso-DAP) to L-lysine.</text>
</comment>
<dbReference type="PROSITE" id="PS00878">
    <property type="entry name" value="ODR_DC_2_1"/>
    <property type="match status" value="1"/>
</dbReference>
<evidence type="ECO:0000256" key="10">
    <source>
        <dbReference type="ARBA" id="ARBA00066427"/>
    </source>
</evidence>
<dbReference type="PRINTS" id="PR01179">
    <property type="entry name" value="ODADCRBXLASE"/>
</dbReference>
<dbReference type="EMBL" id="SRIO01000005">
    <property type="protein sequence ID" value="TFZ83139.1"/>
    <property type="molecule type" value="Genomic_DNA"/>
</dbReference>
<dbReference type="NCBIfam" id="TIGR01048">
    <property type="entry name" value="lysA"/>
    <property type="match status" value="1"/>
</dbReference>
<dbReference type="SUPFAM" id="SSF51419">
    <property type="entry name" value="PLP-binding barrel"/>
    <property type="match status" value="1"/>
</dbReference>
<evidence type="ECO:0000256" key="7">
    <source>
        <dbReference type="ARBA" id="ARBA00050464"/>
    </source>
</evidence>
<keyword evidence="18" id="KW-1185">Reference proteome</keyword>
<dbReference type="FunFam" id="2.40.37.10:FF:000003">
    <property type="entry name" value="Diaminopimelate decarboxylase"/>
    <property type="match status" value="1"/>
</dbReference>
<dbReference type="InterPro" id="IPR029066">
    <property type="entry name" value="PLP-binding_barrel"/>
</dbReference>
<evidence type="ECO:0000256" key="14">
    <source>
        <dbReference type="RuleBase" id="RU003738"/>
    </source>
</evidence>
<evidence type="ECO:0000256" key="5">
    <source>
        <dbReference type="ARBA" id="ARBA00023154"/>
    </source>
</evidence>
<evidence type="ECO:0000256" key="4">
    <source>
        <dbReference type="ARBA" id="ARBA00022898"/>
    </source>
</evidence>
<dbReference type="RefSeq" id="WP_135281439.1">
    <property type="nucleotide sequence ID" value="NZ_SRIO01000005.1"/>
</dbReference>
<dbReference type="InterPro" id="IPR002986">
    <property type="entry name" value="DAP_deCOOHase_LysA"/>
</dbReference>
<feature type="domain" description="Orn/DAP/Arg decarboxylase 2 C-terminal" evidence="15">
    <location>
        <begin position="30"/>
        <end position="369"/>
    </location>
</feature>
<comment type="similarity">
    <text evidence="9 12">Belongs to the Orn/Lys/Arg decarboxylase class-II family. LysA subfamily.</text>
</comment>
<feature type="binding site" evidence="12">
    <location>
        <begin position="273"/>
        <end position="276"/>
    </location>
    <ligand>
        <name>pyridoxal 5'-phosphate</name>
        <dbReference type="ChEBI" id="CHEBI:597326"/>
    </ligand>
</feature>
<evidence type="ECO:0000256" key="6">
    <source>
        <dbReference type="ARBA" id="ARBA00023239"/>
    </source>
</evidence>
<evidence type="ECO:0000256" key="12">
    <source>
        <dbReference type="HAMAP-Rule" id="MF_02120"/>
    </source>
</evidence>
<feature type="domain" description="Orn/DAP/Arg decarboxylase 2 N-terminal" evidence="16">
    <location>
        <begin position="35"/>
        <end position="279"/>
    </location>
</feature>
<dbReference type="Pfam" id="PF00278">
    <property type="entry name" value="Orn_DAP_Arg_deC"/>
    <property type="match status" value="1"/>
</dbReference>
<proteinExistence type="inferred from homology"/>
<dbReference type="Pfam" id="PF02784">
    <property type="entry name" value="Orn_Arg_deC_N"/>
    <property type="match status" value="1"/>
</dbReference>
<dbReference type="CDD" id="cd06828">
    <property type="entry name" value="PLPDE_III_DapDC"/>
    <property type="match status" value="1"/>
</dbReference>
<dbReference type="AlphaFoldDB" id="A0A4Z0FB81"/>
<comment type="caution">
    <text evidence="17">The sequence shown here is derived from an EMBL/GenBank/DDBJ whole genome shotgun (WGS) entry which is preliminary data.</text>
</comment>
<keyword evidence="5 12" id="KW-0457">Lysine biosynthesis</keyword>
<feature type="binding site" evidence="12">
    <location>
        <position position="371"/>
    </location>
    <ligand>
        <name>pyridoxal 5'-phosphate</name>
        <dbReference type="ChEBI" id="CHEBI:597326"/>
    </ligand>
</feature>
<feature type="binding site" evidence="12">
    <location>
        <position position="276"/>
    </location>
    <ligand>
        <name>substrate</name>
    </ligand>
</feature>
<comment type="cofactor">
    <cofactor evidence="1 12 13 14">
        <name>pyridoxal 5'-phosphate</name>
        <dbReference type="ChEBI" id="CHEBI:597326"/>
    </cofactor>
</comment>
<dbReference type="UniPathway" id="UPA00034">
    <property type="reaction ID" value="UER00027"/>
</dbReference>
<dbReference type="Proteomes" id="UP000297890">
    <property type="component" value="Unassembled WGS sequence"/>
</dbReference>
<comment type="subunit">
    <text evidence="12">Homodimer.</text>
</comment>
<organism evidence="17 18">
    <name type="scientific">Candidatus Macondimonas diazotrophica</name>
    <dbReference type="NCBI Taxonomy" id="2305248"/>
    <lineage>
        <taxon>Bacteria</taxon>
        <taxon>Pseudomonadati</taxon>
        <taxon>Pseudomonadota</taxon>
        <taxon>Gammaproteobacteria</taxon>
        <taxon>Chromatiales</taxon>
        <taxon>Ectothiorhodospiraceae</taxon>
        <taxon>Candidatus Macondimonas</taxon>
    </lineage>
</organism>
<evidence type="ECO:0000313" key="17">
    <source>
        <dbReference type="EMBL" id="TFZ83139.1"/>
    </source>
</evidence>
<dbReference type="Gene3D" id="2.40.37.10">
    <property type="entry name" value="Lyase, Ornithine Decarboxylase, Chain A, domain 1"/>
    <property type="match status" value="1"/>
</dbReference>
<sequence length="416" mass="45053">MDHFLYRNGRLHAEDVDLEALAAAYGTPAYVYSRATLTRHFRIMTEALGDHPHLICYAVKANANLAVLNVLARLGSGFDIVSGGELARVLQAGGDPAKVVFSGVGKRTAELEHALSVGIRCFNVESIAELDRLDRIARAHGVTAPVSLRVNPDVDAQTHPYIATGLKDNKFGIAIAEAEAAYARAAESPGIRVVGVDCHIGSQLTKTAPFVDALDRVLQLVDRLAEQGIALQHLDVGGGLGIRYRDETPPDPAEYAAALRERLGGRTLELILEPGRVLVGNAGILLTRVEYLKTQSERQFAIVDAGMTDLLRPALYQAWQEIVTVQQHPDRPEAVYDVVGPVCETADFLGKARPLRIAEGDLLAVRSAGAYGFVMASQYNARPRPPELLVDGDRIHVARARESINDLWAGESLLPD</sequence>
<keyword evidence="6 12" id="KW-0456">Lyase</keyword>
<evidence type="ECO:0000256" key="1">
    <source>
        <dbReference type="ARBA" id="ARBA00001933"/>
    </source>
</evidence>
<evidence type="ECO:0000313" key="18">
    <source>
        <dbReference type="Proteomes" id="UP000297890"/>
    </source>
</evidence>
<evidence type="ECO:0000256" key="2">
    <source>
        <dbReference type="ARBA" id="ARBA00022605"/>
    </source>
</evidence>
<reference evidence="17 18" key="1">
    <citation type="journal article" date="2019" name="ISME J.">
        <title>Candidatus Macondimonas diazotrophica, a novel gammaproteobacterial genus dominating crude-oil-contaminated coastal sediments.</title>
        <authorList>
            <person name="Karthikeyan S."/>
            <person name="Konstantinidis K."/>
        </authorList>
    </citation>
    <scope>NUCLEOTIDE SEQUENCE [LARGE SCALE GENOMIC DNA]</scope>
    <source>
        <strain evidence="17 18">KTK01</strain>
    </source>
</reference>
<dbReference type="InterPro" id="IPR022643">
    <property type="entry name" value="De-COase2_C"/>
</dbReference>
<dbReference type="PANTHER" id="PTHR43727:SF2">
    <property type="entry name" value="GROUP IV DECARBOXYLASE"/>
    <property type="match status" value="1"/>
</dbReference>
<evidence type="ECO:0000259" key="16">
    <source>
        <dbReference type="Pfam" id="PF02784"/>
    </source>
</evidence>
<dbReference type="GO" id="GO:0030170">
    <property type="term" value="F:pyridoxal phosphate binding"/>
    <property type="evidence" value="ECO:0007669"/>
    <property type="project" value="UniProtKB-UniRule"/>
</dbReference>
<feature type="binding site" evidence="12">
    <location>
        <position position="312"/>
    </location>
    <ligand>
        <name>substrate</name>
    </ligand>
</feature>
<dbReference type="PRINTS" id="PR01181">
    <property type="entry name" value="DAPDCRBXLASE"/>
</dbReference>
<dbReference type="InterPro" id="IPR022653">
    <property type="entry name" value="De-COase2_pyr-phos_BS"/>
</dbReference>
<dbReference type="FunFam" id="3.20.20.10:FF:000003">
    <property type="entry name" value="Diaminopimelate decarboxylase"/>
    <property type="match status" value="1"/>
</dbReference>
<comment type="pathway">
    <text evidence="8 12 14">Amino-acid biosynthesis; L-lysine biosynthesis via DAP pathway; L-lysine from DL-2,6-diaminopimelate: step 1/1.</text>
</comment>
<feature type="binding site" evidence="12">
    <location>
        <position position="316"/>
    </location>
    <ligand>
        <name>substrate</name>
    </ligand>
</feature>
<name>A0A4Z0FB81_9GAMM</name>
<accession>A0A4Z0FB81</accession>
<dbReference type="PANTHER" id="PTHR43727">
    <property type="entry name" value="DIAMINOPIMELATE DECARBOXYLASE"/>
    <property type="match status" value="1"/>
</dbReference>
<feature type="modified residue" description="N6-(pyridoxal phosphate)lysine" evidence="12 13">
    <location>
        <position position="60"/>
    </location>
</feature>
<feature type="binding site" evidence="12">
    <location>
        <position position="239"/>
    </location>
    <ligand>
        <name>pyridoxal 5'-phosphate</name>
        <dbReference type="ChEBI" id="CHEBI:597326"/>
    </ligand>
</feature>
<protein>
    <recommendedName>
        <fullName evidence="11 12">Diaminopimelate decarboxylase</fullName>
        <shortName evidence="12">DAP decarboxylase</shortName>
        <shortName evidence="12">DAPDC</shortName>
        <ecNumber evidence="10 12">4.1.1.20</ecNumber>
    </recommendedName>
</protein>
<dbReference type="EC" id="4.1.1.20" evidence="10 12"/>
<evidence type="ECO:0000256" key="11">
    <source>
        <dbReference type="ARBA" id="ARBA00074972"/>
    </source>
</evidence>
<dbReference type="GO" id="GO:0008836">
    <property type="term" value="F:diaminopimelate decarboxylase activity"/>
    <property type="evidence" value="ECO:0007669"/>
    <property type="project" value="UniProtKB-UniRule"/>
</dbReference>
<dbReference type="GO" id="GO:0009089">
    <property type="term" value="P:lysine biosynthetic process via diaminopimelate"/>
    <property type="evidence" value="ECO:0007669"/>
    <property type="project" value="UniProtKB-UniRule"/>
</dbReference>
<gene>
    <name evidence="12 17" type="primary">lysA</name>
    <name evidence="17" type="ORF">E4680_05765</name>
</gene>
<keyword evidence="3 12" id="KW-0210">Decarboxylase</keyword>
<dbReference type="SUPFAM" id="SSF50621">
    <property type="entry name" value="Alanine racemase C-terminal domain-like"/>
    <property type="match status" value="1"/>
</dbReference>
<comment type="catalytic activity">
    <reaction evidence="7 12 14">
        <text>meso-2,6-diaminopimelate + H(+) = L-lysine + CO2</text>
        <dbReference type="Rhea" id="RHEA:15101"/>
        <dbReference type="ChEBI" id="CHEBI:15378"/>
        <dbReference type="ChEBI" id="CHEBI:16526"/>
        <dbReference type="ChEBI" id="CHEBI:32551"/>
        <dbReference type="ChEBI" id="CHEBI:57791"/>
        <dbReference type="EC" id="4.1.1.20"/>
    </reaction>
</comment>
<dbReference type="OrthoDB" id="9802241at2"/>
<feature type="binding site" evidence="12">
    <location>
        <position position="371"/>
    </location>
    <ligand>
        <name>substrate</name>
    </ligand>
</feature>
<evidence type="ECO:0000259" key="15">
    <source>
        <dbReference type="Pfam" id="PF00278"/>
    </source>
</evidence>
<evidence type="ECO:0000256" key="13">
    <source>
        <dbReference type="PIRSR" id="PIRSR600183-50"/>
    </source>
</evidence>
<evidence type="ECO:0000256" key="9">
    <source>
        <dbReference type="ARBA" id="ARBA00060983"/>
    </source>
</evidence>
<feature type="binding site" evidence="12">
    <location>
        <position position="344"/>
    </location>
    <ligand>
        <name>substrate</name>
    </ligand>
</feature>
<dbReference type="InterPro" id="IPR009006">
    <property type="entry name" value="Ala_racemase/Decarboxylase_C"/>
</dbReference>
<dbReference type="PROSITE" id="PS00879">
    <property type="entry name" value="ODR_DC_2_2"/>
    <property type="match status" value="1"/>
</dbReference>
<keyword evidence="2 12" id="KW-0028">Amino-acid biosynthesis</keyword>
<dbReference type="InterPro" id="IPR022657">
    <property type="entry name" value="De-COase2_CS"/>
</dbReference>